<gene>
    <name evidence="9" type="ORF">EV214_1286</name>
</gene>
<feature type="transmembrane region" description="Helical" evidence="7">
    <location>
        <begin position="56"/>
        <end position="75"/>
    </location>
</feature>
<dbReference type="InterPro" id="IPR036890">
    <property type="entry name" value="HATPase_C_sf"/>
</dbReference>
<reference evidence="9 10" key="1">
    <citation type="submission" date="2019-03" db="EMBL/GenBank/DDBJ databases">
        <title>Genomic Encyclopedia of Type Strains, Phase IV (KMG-IV): sequencing the most valuable type-strain genomes for metagenomic binning, comparative biology and taxonomic classification.</title>
        <authorList>
            <person name="Goeker M."/>
        </authorList>
    </citation>
    <scope>NUCLEOTIDE SEQUENCE [LARGE SCALE GENOMIC DNA]</scope>
    <source>
        <strain evidence="9 10">DSM 102940</strain>
    </source>
</reference>
<keyword evidence="5 9" id="KW-0418">Kinase</keyword>
<evidence type="ECO:0000256" key="5">
    <source>
        <dbReference type="ARBA" id="ARBA00022777"/>
    </source>
</evidence>
<feature type="domain" description="Histidine kinase" evidence="8">
    <location>
        <begin position="253"/>
        <end position="416"/>
    </location>
</feature>
<evidence type="ECO:0000313" key="10">
    <source>
        <dbReference type="Proteomes" id="UP000294919"/>
    </source>
</evidence>
<dbReference type="PROSITE" id="PS50109">
    <property type="entry name" value="HIS_KIN"/>
    <property type="match status" value="1"/>
</dbReference>
<evidence type="ECO:0000256" key="3">
    <source>
        <dbReference type="ARBA" id="ARBA00022553"/>
    </source>
</evidence>
<dbReference type="Proteomes" id="UP000294919">
    <property type="component" value="Unassembled WGS sequence"/>
</dbReference>
<dbReference type="InterPro" id="IPR050980">
    <property type="entry name" value="2C_sensor_his_kinase"/>
</dbReference>
<keyword evidence="10" id="KW-1185">Reference proteome</keyword>
<dbReference type="PRINTS" id="PR00344">
    <property type="entry name" value="BCTRLSENSOR"/>
</dbReference>
<evidence type="ECO:0000256" key="2">
    <source>
        <dbReference type="ARBA" id="ARBA00012438"/>
    </source>
</evidence>
<dbReference type="RefSeq" id="WP_132247231.1">
    <property type="nucleotide sequence ID" value="NZ_SLWV01000028.1"/>
</dbReference>
<keyword evidence="7" id="KW-1133">Transmembrane helix</keyword>
<evidence type="ECO:0000256" key="4">
    <source>
        <dbReference type="ARBA" id="ARBA00022679"/>
    </source>
</evidence>
<evidence type="ECO:0000256" key="6">
    <source>
        <dbReference type="ARBA" id="ARBA00023012"/>
    </source>
</evidence>
<dbReference type="InterPro" id="IPR005467">
    <property type="entry name" value="His_kinase_dom"/>
</dbReference>
<evidence type="ECO:0000259" key="8">
    <source>
        <dbReference type="PROSITE" id="PS50109"/>
    </source>
</evidence>
<protein>
    <recommendedName>
        <fullName evidence="2">histidine kinase</fullName>
        <ecNumber evidence="2">2.7.13.3</ecNumber>
    </recommendedName>
</protein>
<dbReference type="SMART" id="SM00387">
    <property type="entry name" value="HATPase_c"/>
    <property type="match status" value="1"/>
</dbReference>
<feature type="transmembrane region" description="Helical" evidence="7">
    <location>
        <begin position="147"/>
        <end position="169"/>
    </location>
</feature>
<dbReference type="PANTHER" id="PTHR44936">
    <property type="entry name" value="SENSOR PROTEIN CREC"/>
    <property type="match status" value="1"/>
</dbReference>
<dbReference type="Gene3D" id="3.30.565.10">
    <property type="entry name" value="Histidine kinase-like ATPase, C-terminal domain"/>
    <property type="match status" value="1"/>
</dbReference>
<comment type="caution">
    <text evidence="9">The sequence shown here is derived from an EMBL/GenBank/DDBJ whole genome shotgun (WGS) entry which is preliminary data.</text>
</comment>
<proteinExistence type="predicted"/>
<organism evidence="9 10">
    <name type="scientific">Marinisporobacter balticus</name>
    <dbReference type="NCBI Taxonomy" id="2018667"/>
    <lineage>
        <taxon>Bacteria</taxon>
        <taxon>Bacillati</taxon>
        <taxon>Bacillota</taxon>
        <taxon>Clostridia</taxon>
        <taxon>Peptostreptococcales</taxon>
        <taxon>Thermotaleaceae</taxon>
        <taxon>Marinisporobacter</taxon>
    </lineage>
</organism>
<keyword evidence="4" id="KW-0808">Transferase</keyword>
<evidence type="ECO:0000256" key="7">
    <source>
        <dbReference type="SAM" id="Phobius"/>
    </source>
</evidence>
<name>A0A4R2K9D2_9FIRM</name>
<evidence type="ECO:0000313" key="9">
    <source>
        <dbReference type="EMBL" id="TCO70011.1"/>
    </source>
</evidence>
<accession>A0A4R2K9D2</accession>
<feature type="transmembrane region" description="Helical" evidence="7">
    <location>
        <begin position="7"/>
        <end position="25"/>
    </location>
</feature>
<dbReference type="GO" id="GO:0004673">
    <property type="term" value="F:protein histidine kinase activity"/>
    <property type="evidence" value="ECO:0007669"/>
    <property type="project" value="UniProtKB-EC"/>
</dbReference>
<dbReference type="PANTHER" id="PTHR44936:SF9">
    <property type="entry name" value="SENSOR PROTEIN CREC"/>
    <property type="match status" value="1"/>
</dbReference>
<keyword evidence="6" id="KW-0902">Two-component regulatory system</keyword>
<dbReference type="OrthoDB" id="1757740at2"/>
<keyword evidence="7" id="KW-0472">Membrane</keyword>
<keyword evidence="7" id="KW-0812">Transmembrane</keyword>
<dbReference type="AlphaFoldDB" id="A0A4R2K9D2"/>
<dbReference type="GO" id="GO:0000160">
    <property type="term" value="P:phosphorelay signal transduction system"/>
    <property type="evidence" value="ECO:0007669"/>
    <property type="project" value="UniProtKB-KW"/>
</dbReference>
<dbReference type="SUPFAM" id="SSF55874">
    <property type="entry name" value="ATPase domain of HSP90 chaperone/DNA topoisomerase II/histidine kinase"/>
    <property type="match status" value="1"/>
</dbReference>
<evidence type="ECO:0000256" key="1">
    <source>
        <dbReference type="ARBA" id="ARBA00000085"/>
    </source>
</evidence>
<dbReference type="EMBL" id="SLWV01000028">
    <property type="protein sequence ID" value="TCO70011.1"/>
    <property type="molecule type" value="Genomic_DNA"/>
</dbReference>
<dbReference type="Pfam" id="PF02518">
    <property type="entry name" value="HATPase_c"/>
    <property type="match status" value="1"/>
</dbReference>
<dbReference type="InterPro" id="IPR003594">
    <property type="entry name" value="HATPase_dom"/>
</dbReference>
<comment type="catalytic activity">
    <reaction evidence="1">
        <text>ATP + protein L-histidine = ADP + protein N-phospho-L-histidine.</text>
        <dbReference type="EC" id="2.7.13.3"/>
    </reaction>
</comment>
<feature type="transmembrane region" description="Helical" evidence="7">
    <location>
        <begin position="87"/>
        <end position="105"/>
    </location>
</feature>
<dbReference type="InterPro" id="IPR004358">
    <property type="entry name" value="Sig_transdc_His_kin-like_C"/>
</dbReference>
<sequence>MKWSKQKARNLFIICIVTVLTGQFYLSPVHFGFRLSLAVFFMALFLLYFEDYNVMIVTSLIAFFMFLFRASVAYVGDGLTFYDAANYYFPVVSFYIFYGILFEFLGVRDYLDKPFNFVMSLWVCDALPNIIEASIRRVWTIGAFDKVIVSIIIIGGIRSILTLLCYYIGKYYMGRFKRNERDKYYRELIVFISRLRTELFLLKKSRNDIEKMVSYVHGYYNRIEEEVLKAPLLKIAKDMHEIKKDYLRVIAGMDSIFDTKRSAHYMSIKDILHMTKDNMMKVIESMDKKITVTTAYDEIFTTNEYYTVVSILNNLTINSIEAIDIYGKIEIMVKICDENVLFTVEDDGEGIQKEKLEIIFSKGYSTKYDEKTGQMSTGIGLSHVKELVTGYLQGEISVESEINKGTKISIRIPKKRMIGGMGNDEFHLYR</sequence>
<dbReference type="EC" id="2.7.13.3" evidence="2"/>
<keyword evidence="3" id="KW-0597">Phosphoprotein</keyword>